<comment type="subunit">
    <text evidence="3">Homodimer.</text>
</comment>
<name>A0A9X2L901_9PROT</name>
<feature type="binding site" evidence="3">
    <location>
        <position position="121"/>
    </location>
    <ligand>
        <name>substrate</name>
    </ligand>
</feature>
<dbReference type="FunFam" id="3.40.50.1360:FF:000001">
    <property type="entry name" value="Ribose-5-phosphate isomerase A"/>
    <property type="match status" value="1"/>
</dbReference>
<organism evidence="4 5">
    <name type="scientific">Parvularcula maris</name>
    <dbReference type="NCBI Taxonomy" id="2965077"/>
    <lineage>
        <taxon>Bacteria</taxon>
        <taxon>Pseudomonadati</taxon>
        <taxon>Pseudomonadota</taxon>
        <taxon>Alphaproteobacteria</taxon>
        <taxon>Parvularculales</taxon>
        <taxon>Parvularculaceae</taxon>
        <taxon>Parvularcula</taxon>
    </lineage>
</organism>
<reference evidence="4" key="1">
    <citation type="submission" date="2022-07" db="EMBL/GenBank/DDBJ databases">
        <title>Parvularcula maris sp. nov., an algicidal bacterium isolated from seawater.</title>
        <authorList>
            <person name="Li F."/>
        </authorList>
    </citation>
    <scope>NUCLEOTIDE SEQUENCE</scope>
    <source>
        <strain evidence="4">BGMRC 0090</strain>
    </source>
</reference>
<feature type="binding site" evidence="3">
    <location>
        <begin position="81"/>
        <end position="84"/>
    </location>
    <ligand>
        <name>substrate</name>
    </ligand>
</feature>
<evidence type="ECO:0000256" key="3">
    <source>
        <dbReference type="HAMAP-Rule" id="MF_00170"/>
    </source>
</evidence>
<dbReference type="SUPFAM" id="SSF100950">
    <property type="entry name" value="NagB/RpiA/CoA transferase-like"/>
    <property type="match status" value="1"/>
</dbReference>
<dbReference type="PANTHER" id="PTHR11934">
    <property type="entry name" value="RIBOSE-5-PHOSPHATE ISOMERASE"/>
    <property type="match status" value="1"/>
</dbReference>
<protein>
    <recommendedName>
        <fullName evidence="3">Ribose-5-phosphate isomerase A</fullName>
        <ecNumber evidence="3">5.3.1.6</ecNumber>
    </recommendedName>
    <alternativeName>
        <fullName evidence="3">Phosphoriboisomerase A</fullName>
        <shortName evidence="3">PRI</shortName>
    </alternativeName>
</protein>
<proteinExistence type="inferred from homology"/>
<dbReference type="Proteomes" id="UP001142610">
    <property type="component" value="Unassembled WGS sequence"/>
</dbReference>
<feature type="binding site" evidence="3">
    <location>
        <begin position="94"/>
        <end position="97"/>
    </location>
    <ligand>
        <name>substrate</name>
    </ligand>
</feature>
<feature type="binding site" evidence="3">
    <location>
        <begin position="26"/>
        <end position="29"/>
    </location>
    <ligand>
        <name>substrate</name>
    </ligand>
</feature>
<dbReference type="NCBIfam" id="NF001924">
    <property type="entry name" value="PRK00702.1"/>
    <property type="match status" value="1"/>
</dbReference>
<dbReference type="GO" id="GO:0009052">
    <property type="term" value="P:pentose-phosphate shunt, non-oxidative branch"/>
    <property type="evidence" value="ECO:0007669"/>
    <property type="project" value="UniProtKB-UniRule"/>
</dbReference>
<comment type="caution">
    <text evidence="4">The sequence shown here is derived from an EMBL/GenBank/DDBJ whole genome shotgun (WGS) entry which is preliminary data.</text>
</comment>
<dbReference type="PANTHER" id="PTHR11934:SF0">
    <property type="entry name" value="RIBOSE-5-PHOSPHATE ISOMERASE"/>
    <property type="match status" value="1"/>
</dbReference>
<evidence type="ECO:0000256" key="2">
    <source>
        <dbReference type="ARBA" id="ARBA00023235"/>
    </source>
</evidence>
<keyword evidence="2 3" id="KW-0413">Isomerase</keyword>
<gene>
    <name evidence="3 4" type="primary">rpiA</name>
    <name evidence="4" type="ORF">NOG11_07105</name>
</gene>
<evidence type="ECO:0000313" key="5">
    <source>
        <dbReference type="Proteomes" id="UP001142610"/>
    </source>
</evidence>
<sequence>MTSAKRHAANAALELIGDGMKLGLGTGSTAALFLDALAEKVRGGLDIEGVPTSQRTEERARELGIPLFQPDETTRLDLVIDGADEIDAQGRMIKGGGGAMLGEKIVASAAAKFVLVADVSKRVGTLGRFPLPVEVVPFAYATTIRAIRETLTALGYEGAKVELRGAEGGGFAETDSGNLIADLHLGRIMEPEELDAALTLIPGVVTTGLFIGFDVHPLIADENGIT</sequence>
<dbReference type="InterPro" id="IPR004788">
    <property type="entry name" value="Ribose5P_isomerase_type_A"/>
</dbReference>
<keyword evidence="5" id="KW-1185">Reference proteome</keyword>
<comment type="similarity">
    <text evidence="3">Belongs to the ribose 5-phosphate isomerase family.</text>
</comment>
<dbReference type="Pfam" id="PF06026">
    <property type="entry name" value="Rib_5-P_isom_A"/>
    <property type="match status" value="1"/>
</dbReference>
<dbReference type="SUPFAM" id="SSF75445">
    <property type="entry name" value="D-ribose-5-phosphate isomerase (RpiA), lid domain"/>
    <property type="match status" value="1"/>
</dbReference>
<feature type="active site" description="Proton acceptor" evidence="3">
    <location>
        <position position="103"/>
    </location>
</feature>
<dbReference type="CDD" id="cd01398">
    <property type="entry name" value="RPI_A"/>
    <property type="match status" value="1"/>
</dbReference>
<comment type="function">
    <text evidence="3">Catalyzes the reversible conversion of ribose-5-phosphate to ribulose 5-phosphate.</text>
</comment>
<dbReference type="Gene3D" id="3.40.50.1360">
    <property type="match status" value="1"/>
</dbReference>
<evidence type="ECO:0000256" key="1">
    <source>
        <dbReference type="ARBA" id="ARBA00001713"/>
    </source>
</evidence>
<accession>A0A9X2L901</accession>
<dbReference type="EC" id="5.3.1.6" evidence="3"/>
<dbReference type="EMBL" id="JANIBC010000004">
    <property type="protein sequence ID" value="MCQ8185158.1"/>
    <property type="molecule type" value="Genomic_DNA"/>
</dbReference>
<comment type="pathway">
    <text evidence="3">Carbohydrate degradation; pentose phosphate pathway; D-ribose 5-phosphate from D-ribulose 5-phosphate (non-oxidative stage): step 1/1.</text>
</comment>
<evidence type="ECO:0000313" key="4">
    <source>
        <dbReference type="EMBL" id="MCQ8185158.1"/>
    </source>
</evidence>
<dbReference type="InterPro" id="IPR037171">
    <property type="entry name" value="NagB/RpiA_transferase-like"/>
</dbReference>
<dbReference type="RefSeq" id="WP_256619026.1">
    <property type="nucleotide sequence ID" value="NZ_JANIBC010000004.1"/>
</dbReference>
<dbReference type="GO" id="GO:0005829">
    <property type="term" value="C:cytosol"/>
    <property type="evidence" value="ECO:0007669"/>
    <property type="project" value="TreeGrafter"/>
</dbReference>
<comment type="catalytic activity">
    <reaction evidence="1 3">
        <text>aldehydo-D-ribose 5-phosphate = D-ribulose 5-phosphate</text>
        <dbReference type="Rhea" id="RHEA:14657"/>
        <dbReference type="ChEBI" id="CHEBI:58121"/>
        <dbReference type="ChEBI" id="CHEBI:58273"/>
        <dbReference type="EC" id="5.3.1.6"/>
    </reaction>
</comment>
<dbReference type="Gene3D" id="3.30.70.260">
    <property type="match status" value="1"/>
</dbReference>
<dbReference type="GO" id="GO:0006014">
    <property type="term" value="P:D-ribose metabolic process"/>
    <property type="evidence" value="ECO:0007669"/>
    <property type="project" value="TreeGrafter"/>
</dbReference>
<dbReference type="NCBIfam" id="TIGR00021">
    <property type="entry name" value="rpiA"/>
    <property type="match status" value="1"/>
</dbReference>
<dbReference type="AlphaFoldDB" id="A0A9X2L901"/>
<dbReference type="HAMAP" id="MF_00170">
    <property type="entry name" value="Rib_5P_isom_A"/>
    <property type="match status" value="1"/>
</dbReference>
<dbReference type="GO" id="GO:0004751">
    <property type="term" value="F:ribose-5-phosphate isomerase activity"/>
    <property type="evidence" value="ECO:0007669"/>
    <property type="project" value="UniProtKB-UniRule"/>
</dbReference>
<dbReference type="InterPro" id="IPR020672">
    <property type="entry name" value="Ribose5P_isomerase_typA_subgr"/>
</dbReference>